<evidence type="ECO:0000313" key="2">
    <source>
        <dbReference type="EMBL" id="CDW80543.1"/>
    </source>
</evidence>
<reference evidence="2 3" key="1">
    <citation type="submission" date="2014-06" db="EMBL/GenBank/DDBJ databases">
        <authorList>
            <person name="Swart Estienne"/>
        </authorList>
    </citation>
    <scope>NUCLEOTIDE SEQUENCE [LARGE SCALE GENOMIC DNA]</scope>
    <source>
        <strain evidence="2 3">130c</strain>
    </source>
</reference>
<sequence>MDQLVQFSPLNLMAQEKSNTGPSIMLTYVIKFQSSPQLISKQPKKKIVVKIDKKSVKENVLKQKYASNKNIMNNDNFNLRTDDRISQFDMNESSPISMLPKKIYSNHKNQQSISNISSQSSVVIGAKSMMPQSGQNLNKNKDRLIKKNKKIMNNVIIKSRKGSYGGANAFGSLTGLSPIQNKKQDQLRIGQDMASARNNYENPISSILQNDQQLVQNQMNSRNQQISLTVKHQTTKTIQFNDRELQFGQDGVIHRHSQSIYQNNMANNQLSNSVNNSESQMKKSGILQKLKVNKRPIITLKKNKFSEPLSQINEQHIQQQHQSPYQQPYPAPIQGSLRKSKMERYGLSQMRARNHSYGGSGDNINVRNSIMEFKMPQIVQAEVKSSQQQRQMKKSMQLNNIVENNEEIIIQDQQIHNHNGYIPSQQNNHNILRQSIIAKPPKAKALPPPSHKKQRDSLASNSIGGGPGGMPRSQMDL</sequence>
<name>A0A078AIA9_STYLE</name>
<keyword evidence="3" id="KW-1185">Reference proteome</keyword>
<dbReference type="AlphaFoldDB" id="A0A078AIA9"/>
<accession>A0A078AIA9</accession>
<protein>
    <submittedName>
        <fullName evidence="2">Uncharacterized protein</fullName>
    </submittedName>
</protein>
<dbReference type="EMBL" id="CCKQ01009076">
    <property type="protein sequence ID" value="CDW80543.1"/>
    <property type="molecule type" value="Genomic_DNA"/>
</dbReference>
<proteinExistence type="predicted"/>
<gene>
    <name evidence="2" type="primary">Contig16818.g17918</name>
    <name evidence="2" type="ORF">STYLEM_9545</name>
</gene>
<organism evidence="2 3">
    <name type="scientific">Stylonychia lemnae</name>
    <name type="common">Ciliate</name>
    <dbReference type="NCBI Taxonomy" id="5949"/>
    <lineage>
        <taxon>Eukaryota</taxon>
        <taxon>Sar</taxon>
        <taxon>Alveolata</taxon>
        <taxon>Ciliophora</taxon>
        <taxon>Intramacronucleata</taxon>
        <taxon>Spirotrichea</taxon>
        <taxon>Stichotrichia</taxon>
        <taxon>Sporadotrichida</taxon>
        <taxon>Oxytrichidae</taxon>
        <taxon>Stylonychinae</taxon>
        <taxon>Stylonychia</taxon>
    </lineage>
</organism>
<evidence type="ECO:0000313" key="3">
    <source>
        <dbReference type="Proteomes" id="UP000039865"/>
    </source>
</evidence>
<feature type="region of interest" description="Disordered" evidence="1">
    <location>
        <begin position="440"/>
        <end position="477"/>
    </location>
</feature>
<dbReference type="Proteomes" id="UP000039865">
    <property type="component" value="Unassembled WGS sequence"/>
</dbReference>
<dbReference type="InParanoid" id="A0A078AIA9"/>
<evidence type="ECO:0000256" key="1">
    <source>
        <dbReference type="SAM" id="MobiDB-lite"/>
    </source>
</evidence>